<feature type="region of interest" description="Disordered" evidence="1">
    <location>
        <begin position="1"/>
        <end position="34"/>
    </location>
</feature>
<keyword evidence="2" id="KW-0812">Transmembrane</keyword>
<name>A0A6J4JMJ5_9ACTN</name>
<evidence type="ECO:0000256" key="1">
    <source>
        <dbReference type="SAM" id="MobiDB-lite"/>
    </source>
</evidence>
<evidence type="ECO:0008006" key="4">
    <source>
        <dbReference type="Google" id="ProtNLM"/>
    </source>
</evidence>
<organism evidence="3">
    <name type="scientific">uncultured Mycobacteriales bacterium</name>
    <dbReference type="NCBI Taxonomy" id="581187"/>
    <lineage>
        <taxon>Bacteria</taxon>
        <taxon>Bacillati</taxon>
        <taxon>Actinomycetota</taxon>
        <taxon>Actinomycetes</taxon>
        <taxon>Mycobacteriales</taxon>
        <taxon>environmental samples</taxon>
    </lineage>
</organism>
<protein>
    <recommendedName>
        <fullName evidence="4">DUF1800 domain-containing protein</fullName>
    </recommendedName>
</protein>
<reference evidence="3" key="1">
    <citation type="submission" date="2020-02" db="EMBL/GenBank/DDBJ databases">
        <authorList>
            <person name="Meier V. D."/>
        </authorList>
    </citation>
    <scope>NUCLEOTIDE SEQUENCE</scope>
    <source>
        <strain evidence="3">AVDCRST_MAG41</strain>
    </source>
</reference>
<feature type="transmembrane region" description="Helical" evidence="2">
    <location>
        <begin position="38"/>
        <end position="59"/>
    </location>
</feature>
<accession>A0A6J4JMJ5</accession>
<gene>
    <name evidence="3" type="ORF">AVDCRST_MAG41-3715</name>
</gene>
<proteinExistence type="predicted"/>
<dbReference type="EMBL" id="CADCTP010000338">
    <property type="protein sequence ID" value="CAA9282570.1"/>
    <property type="molecule type" value="Genomic_DNA"/>
</dbReference>
<dbReference type="AlphaFoldDB" id="A0A6J4JMJ5"/>
<evidence type="ECO:0000256" key="2">
    <source>
        <dbReference type="SAM" id="Phobius"/>
    </source>
</evidence>
<keyword evidence="2" id="KW-1133">Transmembrane helix</keyword>
<sequence length="629" mass="68828">MGRHSGDAYEAAPDEWRPEGGGNHGPDRGHSPVTRRSVLGILGVAGAAAACTAGVSVVANKPEETATPGGMPADGSMPAGAPAKPVGLAAGAAGITAPTSDRMTAKAYDKTGYRSSKPPKMKAAAAAQPFLQRPTILSLDQDLHWARRLTYGVTPPALNELKRMGREAYLEKQLAVQPDPAIEQVADRYPLIMQTPTQLKELYEGNDDKPDDQKLDYMATEDQLVEMKIIKTVWSTNQLFEKTHDVWAAFLHVPVGEKTRMLAADYDRQVVRRHTFGRFADMLKAAIVHPAMLVYLDQPESNGNRKGDDGRPLVNENLGRELLELFSVGSLDPITGKANYDGKIDIRQAAYTLTGLTVDRETLTMRFDPEMRYRGPLKVMGWKHPNTNPAQGPAVIQSLVSYLAYHPATARHIAEQFARHFVSDTPRPQLIAALAAEYIRARTDIKPMLRMLFKSEDFRKSVGQKYRTGWEYIAATLRASASTLDPELEEAIDERRNTFQGVRDLRYFVEQNGGGPHGRATPDGQPDFMEAWLSGKSLLDRWNANNILANGEWKGIRTPSAQQLAGRATTQAQLVAGIAQRLVGQPLQPGFIGAVHKAIGTASTSAASGVQNPEFVVRTVLSAPHLNYT</sequence>
<dbReference type="Pfam" id="PF08811">
    <property type="entry name" value="DUF1800"/>
    <property type="match status" value="1"/>
</dbReference>
<keyword evidence="2" id="KW-0472">Membrane</keyword>
<evidence type="ECO:0000313" key="3">
    <source>
        <dbReference type="EMBL" id="CAA9282570.1"/>
    </source>
</evidence>
<dbReference type="InterPro" id="IPR014917">
    <property type="entry name" value="DUF1800"/>
</dbReference>